<dbReference type="InterPro" id="IPR003736">
    <property type="entry name" value="PAAI_dom"/>
</dbReference>
<dbReference type="Proteomes" id="UP001500394">
    <property type="component" value="Unassembled WGS sequence"/>
</dbReference>
<evidence type="ECO:0000313" key="4">
    <source>
        <dbReference type="EMBL" id="GAA4515140.1"/>
    </source>
</evidence>
<evidence type="ECO:0000259" key="3">
    <source>
        <dbReference type="Pfam" id="PF03061"/>
    </source>
</evidence>
<dbReference type="PANTHER" id="PTHR43240:SF5">
    <property type="entry name" value="1,4-DIHYDROXY-2-NAPHTHOYL-COA THIOESTERASE 1"/>
    <property type="match status" value="1"/>
</dbReference>
<accession>A0ABP8R0P7</accession>
<dbReference type="EMBL" id="BAABGR010000015">
    <property type="protein sequence ID" value="GAA4515140.1"/>
    <property type="molecule type" value="Genomic_DNA"/>
</dbReference>
<name>A0ABP8R0P7_9SPHI</name>
<feature type="domain" description="Thioesterase" evidence="3">
    <location>
        <begin position="50"/>
        <end position="129"/>
    </location>
</feature>
<sequence length="140" mass="15434">MIWKKPFSLDEINQYFGINMTKHLDIRASEITDNSIKATMPITEKVLQPFGILHGGASVVLAESVGSIASALVVDTEKYNVVGMEVNANHLRPGKQGSTLEATCTPIHLGRTTHVWDIKIHDEKNKLICISRLTVAVVKK</sequence>
<organism evidence="4 5">
    <name type="scientific">Sphingobacterium thermophilum</name>
    <dbReference type="NCBI Taxonomy" id="768534"/>
    <lineage>
        <taxon>Bacteria</taxon>
        <taxon>Pseudomonadati</taxon>
        <taxon>Bacteroidota</taxon>
        <taxon>Sphingobacteriia</taxon>
        <taxon>Sphingobacteriales</taxon>
        <taxon>Sphingobacteriaceae</taxon>
        <taxon>Sphingobacterium</taxon>
    </lineage>
</organism>
<dbReference type="NCBIfam" id="TIGR00369">
    <property type="entry name" value="unchar_dom_1"/>
    <property type="match status" value="1"/>
</dbReference>
<dbReference type="Pfam" id="PF03061">
    <property type="entry name" value="4HBT"/>
    <property type="match status" value="1"/>
</dbReference>
<dbReference type="RefSeq" id="WP_039053011.1">
    <property type="nucleotide sequence ID" value="NZ_BAABGR010000015.1"/>
</dbReference>
<dbReference type="InterPro" id="IPR006683">
    <property type="entry name" value="Thioestr_dom"/>
</dbReference>
<dbReference type="SUPFAM" id="SSF54637">
    <property type="entry name" value="Thioesterase/thiol ester dehydrase-isomerase"/>
    <property type="match status" value="1"/>
</dbReference>
<comment type="similarity">
    <text evidence="1">Belongs to the thioesterase PaaI family.</text>
</comment>
<keyword evidence="5" id="KW-1185">Reference proteome</keyword>
<keyword evidence="2" id="KW-0378">Hydrolase</keyword>
<gene>
    <name evidence="4" type="ORF">GCM10023173_12560</name>
</gene>
<proteinExistence type="inferred from homology"/>
<protein>
    <submittedName>
        <fullName evidence="4">Hotdog fold thioesterase</fullName>
    </submittedName>
</protein>
<reference evidence="5" key="1">
    <citation type="journal article" date="2019" name="Int. J. Syst. Evol. Microbiol.">
        <title>The Global Catalogue of Microorganisms (GCM) 10K type strain sequencing project: providing services to taxonomists for standard genome sequencing and annotation.</title>
        <authorList>
            <consortium name="The Broad Institute Genomics Platform"/>
            <consortium name="The Broad Institute Genome Sequencing Center for Infectious Disease"/>
            <person name="Wu L."/>
            <person name="Ma J."/>
        </authorList>
    </citation>
    <scope>NUCLEOTIDE SEQUENCE [LARGE SCALE GENOMIC DNA]</scope>
    <source>
        <strain evidence="5">JCM 17858</strain>
    </source>
</reference>
<evidence type="ECO:0000256" key="1">
    <source>
        <dbReference type="ARBA" id="ARBA00008324"/>
    </source>
</evidence>
<dbReference type="InterPro" id="IPR029069">
    <property type="entry name" value="HotDog_dom_sf"/>
</dbReference>
<evidence type="ECO:0000313" key="5">
    <source>
        <dbReference type="Proteomes" id="UP001500394"/>
    </source>
</evidence>
<dbReference type="PANTHER" id="PTHR43240">
    <property type="entry name" value="1,4-DIHYDROXY-2-NAPHTHOYL-COA THIOESTERASE 1"/>
    <property type="match status" value="1"/>
</dbReference>
<comment type="caution">
    <text evidence="4">The sequence shown here is derived from an EMBL/GenBank/DDBJ whole genome shotgun (WGS) entry which is preliminary data.</text>
</comment>
<dbReference type="Gene3D" id="3.10.129.10">
    <property type="entry name" value="Hotdog Thioesterase"/>
    <property type="match status" value="1"/>
</dbReference>
<evidence type="ECO:0000256" key="2">
    <source>
        <dbReference type="ARBA" id="ARBA00022801"/>
    </source>
</evidence>
<dbReference type="CDD" id="cd03443">
    <property type="entry name" value="PaaI_thioesterase"/>
    <property type="match status" value="1"/>
</dbReference>